<evidence type="ECO:0000256" key="1">
    <source>
        <dbReference type="SAM" id="MobiDB-lite"/>
    </source>
</evidence>
<proteinExistence type="predicted"/>
<feature type="region of interest" description="Disordered" evidence="1">
    <location>
        <begin position="93"/>
        <end position="113"/>
    </location>
</feature>
<evidence type="ECO:0000313" key="3">
    <source>
        <dbReference type="Proteomes" id="UP001367316"/>
    </source>
</evidence>
<name>A0ABR1MW36_9PEZI</name>
<accession>A0ABR1MW36</accession>
<reference evidence="2 3" key="1">
    <citation type="submission" date="2024-04" db="EMBL/GenBank/DDBJ databases">
        <title>Phyllosticta paracitricarpa is synonymous to the EU quarantine fungus P. citricarpa based on phylogenomic analyses.</title>
        <authorList>
            <consortium name="Lawrence Berkeley National Laboratory"/>
            <person name="Van ingen-buijs V.A."/>
            <person name="Van westerhoven A.C."/>
            <person name="Haridas S."/>
            <person name="Skiadas P."/>
            <person name="Martin F."/>
            <person name="Groenewald J.Z."/>
            <person name="Crous P.W."/>
            <person name="Seidl M.F."/>
        </authorList>
    </citation>
    <scope>NUCLEOTIDE SEQUENCE [LARGE SCALE GENOMIC DNA]</scope>
    <source>
        <strain evidence="2 3">CBS 141358</strain>
    </source>
</reference>
<evidence type="ECO:0008006" key="4">
    <source>
        <dbReference type="Google" id="ProtNLM"/>
    </source>
</evidence>
<organism evidence="2 3">
    <name type="scientific">Phyllosticta paracitricarpa</name>
    <dbReference type="NCBI Taxonomy" id="2016321"/>
    <lineage>
        <taxon>Eukaryota</taxon>
        <taxon>Fungi</taxon>
        <taxon>Dikarya</taxon>
        <taxon>Ascomycota</taxon>
        <taxon>Pezizomycotina</taxon>
        <taxon>Dothideomycetes</taxon>
        <taxon>Dothideomycetes incertae sedis</taxon>
        <taxon>Botryosphaeriales</taxon>
        <taxon>Phyllostictaceae</taxon>
        <taxon>Phyllosticta</taxon>
    </lineage>
</organism>
<protein>
    <recommendedName>
        <fullName evidence="4">Secreted protein</fullName>
    </recommendedName>
</protein>
<dbReference type="EMBL" id="JBBPBF010000039">
    <property type="protein sequence ID" value="KAK7607133.1"/>
    <property type="molecule type" value="Genomic_DNA"/>
</dbReference>
<dbReference type="Proteomes" id="UP001367316">
    <property type="component" value="Unassembled WGS sequence"/>
</dbReference>
<comment type="caution">
    <text evidence="2">The sequence shown here is derived from an EMBL/GenBank/DDBJ whole genome shotgun (WGS) entry which is preliminary data.</text>
</comment>
<gene>
    <name evidence="2" type="ORF">JOL62DRAFT_286243</name>
</gene>
<sequence>MRKKREKKQFPFFFFFFFAPANSPSLVSFERPTKYLHTCASRLPGSRPQALPQITSMHQTTQPTPPSFSLYLCLPSTLSAHVHTYIHTYIHTSSPLPLRRPPPPNHSDPSRTRTRTRCLRHVMPCHAMQLSYQAAAAAAAVANHSHCMYPSLPPSLSLSLSLFSTPARICIRDASSSYFVHLHTCMRHRLSRRCNACIRQ</sequence>
<keyword evidence="3" id="KW-1185">Reference proteome</keyword>
<evidence type="ECO:0000313" key="2">
    <source>
        <dbReference type="EMBL" id="KAK7607133.1"/>
    </source>
</evidence>